<evidence type="ECO:0000313" key="4">
    <source>
        <dbReference type="Proteomes" id="UP000252795"/>
    </source>
</evidence>
<name>A0A368V5D6_MARNT</name>
<proteinExistence type="predicted"/>
<feature type="chain" id="PRO_5016834446" evidence="1">
    <location>
        <begin position="22"/>
        <end position="188"/>
    </location>
</feature>
<keyword evidence="1" id="KW-0732">Signal</keyword>
<organism evidence="3 4">
    <name type="scientific">Marinobacter nauticus</name>
    <name type="common">Marinobacter hydrocarbonoclasticus</name>
    <name type="synonym">Marinobacter aquaeolei</name>
    <dbReference type="NCBI Taxonomy" id="2743"/>
    <lineage>
        <taxon>Bacteria</taxon>
        <taxon>Pseudomonadati</taxon>
        <taxon>Pseudomonadota</taxon>
        <taxon>Gammaproteobacteria</taxon>
        <taxon>Pseudomonadales</taxon>
        <taxon>Marinobacteraceae</taxon>
        <taxon>Marinobacter</taxon>
    </lineage>
</organism>
<evidence type="ECO:0000313" key="2">
    <source>
        <dbReference type="EMBL" id="RBP73411.1"/>
    </source>
</evidence>
<sequence length="188" mass="20216">MKAFVFCLMAIGALGFSQTHASEKDAWAALREGSAVLMLRHALAPGTGDPVGFVLGDCSTQRNLNDTGREQARAWKAFLAEHGIDEARVFSSQWCRCLETAQEMNVGPVTEWPALNSFFRNRGDGPQQTRETINLVNALGPGMPVVMVSHQVNVTALTGIFPASNEGVILALPLSENPDILARVAPGQ</sequence>
<accession>A0A368V5D6</accession>
<dbReference type="InterPro" id="IPR029033">
    <property type="entry name" value="His_PPase_superfam"/>
</dbReference>
<dbReference type="CDD" id="cd07067">
    <property type="entry name" value="HP_PGM_like"/>
    <property type="match status" value="1"/>
</dbReference>
<dbReference type="Proteomes" id="UP000252795">
    <property type="component" value="Unassembled WGS sequence"/>
</dbReference>
<keyword evidence="5" id="KW-1185">Reference proteome</keyword>
<gene>
    <name evidence="3" type="ORF">DET51_106273</name>
    <name evidence="2" type="ORF">DET64_106272</name>
</gene>
<evidence type="ECO:0000313" key="5">
    <source>
        <dbReference type="Proteomes" id="UP000253065"/>
    </source>
</evidence>
<protein>
    <submittedName>
        <fullName evidence="3">Histidine phosphatase superfamily protein (Branch 1)</fullName>
    </submittedName>
</protein>
<dbReference type="Pfam" id="PF00300">
    <property type="entry name" value="His_Phos_1"/>
    <property type="match status" value="1"/>
</dbReference>
<reference evidence="3 4" key="1">
    <citation type="submission" date="2018-07" db="EMBL/GenBank/DDBJ databases">
        <title>Freshwater and sediment microbial communities from various areas in North America, analyzing microbe dynamics in response to fracking.</title>
        <authorList>
            <person name="Lamendella R."/>
        </authorList>
    </citation>
    <scope>NUCLEOTIDE SEQUENCE [LARGE SCALE GENOMIC DNA]</scope>
    <source>
        <strain evidence="3 4">114E</strain>
        <strain evidence="2 5">114E_o</strain>
    </source>
</reference>
<dbReference type="InterPro" id="IPR013078">
    <property type="entry name" value="His_Pase_superF_clade-1"/>
</dbReference>
<comment type="caution">
    <text evidence="3">The sequence shown here is derived from an EMBL/GenBank/DDBJ whole genome shotgun (WGS) entry which is preliminary data.</text>
</comment>
<evidence type="ECO:0000256" key="1">
    <source>
        <dbReference type="SAM" id="SignalP"/>
    </source>
</evidence>
<dbReference type="Proteomes" id="UP000253065">
    <property type="component" value="Unassembled WGS sequence"/>
</dbReference>
<dbReference type="EMBL" id="QNSA01000006">
    <property type="protein sequence ID" value="RBP73411.1"/>
    <property type="molecule type" value="Genomic_DNA"/>
</dbReference>
<dbReference type="SUPFAM" id="SSF53254">
    <property type="entry name" value="Phosphoglycerate mutase-like"/>
    <property type="match status" value="1"/>
</dbReference>
<evidence type="ECO:0000313" key="3">
    <source>
        <dbReference type="EMBL" id="RCW34231.1"/>
    </source>
</evidence>
<feature type="signal peptide" evidence="1">
    <location>
        <begin position="1"/>
        <end position="21"/>
    </location>
</feature>
<dbReference type="Gene3D" id="3.40.50.1240">
    <property type="entry name" value="Phosphoglycerate mutase-like"/>
    <property type="match status" value="1"/>
</dbReference>
<dbReference type="AlphaFoldDB" id="A0A368V5D6"/>
<dbReference type="EMBL" id="QPJB01000006">
    <property type="protein sequence ID" value="RCW34231.1"/>
    <property type="molecule type" value="Genomic_DNA"/>
</dbReference>